<dbReference type="AlphaFoldDB" id="C1FAE9"/>
<dbReference type="OrthoDB" id="129261at2"/>
<dbReference type="Proteomes" id="UP000002207">
    <property type="component" value="Chromosome"/>
</dbReference>
<dbReference type="InterPro" id="IPR036515">
    <property type="entry name" value="Transposase_17_sf"/>
</dbReference>
<evidence type="ECO:0000313" key="3">
    <source>
        <dbReference type="Proteomes" id="UP000002207"/>
    </source>
</evidence>
<evidence type="ECO:0000259" key="1">
    <source>
        <dbReference type="SMART" id="SM01321"/>
    </source>
</evidence>
<accession>C1FAE9</accession>
<protein>
    <submittedName>
        <fullName evidence="2">Conserved domain protein</fullName>
    </submittedName>
</protein>
<dbReference type="PANTHER" id="PTHR36966">
    <property type="entry name" value="REP-ASSOCIATED TYROSINE TRANSPOSASE"/>
    <property type="match status" value="1"/>
</dbReference>
<name>C1FAE9_ACIC5</name>
<dbReference type="InterPro" id="IPR052715">
    <property type="entry name" value="RAYT_transposase"/>
</dbReference>
<dbReference type="STRING" id="240015.ACP_2347"/>
<dbReference type="GO" id="GO:0004803">
    <property type="term" value="F:transposase activity"/>
    <property type="evidence" value="ECO:0007669"/>
    <property type="project" value="InterPro"/>
</dbReference>
<dbReference type="InterPro" id="IPR002686">
    <property type="entry name" value="Transposase_17"/>
</dbReference>
<keyword evidence="3" id="KW-1185">Reference proteome</keyword>
<dbReference type="SMART" id="SM01321">
    <property type="entry name" value="Y1_Tnp"/>
    <property type="match status" value="1"/>
</dbReference>
<dbReference type="GO" id="GO:0006313">
    <property type="term" value="P:DNA transposition"/>
    <property type="evidence" value="ECO:0007669"/>
    <property type="project" value="InterPro"/>
</dbReference>
<dbReference type="KEGG" id="aca:ACP_2347"/>
<dbReference type="EMBL" id="CP001472">
    <property type="protein sequence ID" value="ACO32775.1"/>
    <property type="molecule type" value="Genomic_DNA"/>
</dbReference>
<dbReference type="PANTHER" id="PTHR36966:SF1">
    <property type="entry name" value="REP-ASSOCIATED TYROSINE TRANSPOSASE"/>
    <property type="match status" value="1"/>
</dbReference>
<dbReference type="NCBIfam" id="NF047646">
    <property type="entry name" value="REP_Tyr_transpos"/>
    <property type="match status" value="1"/>
</dbReference>
<feature type="domain" description="Transposase IS200-like" evidence="1">
    <location>
        <begin position="15"/>
        <end position="130"/>
    </location>
</feature>
<dbReference type="Pfam" id="PF01797">
    <property type="entry name" value="Y1_Tnp"/>
    <property type="match status" value="1"/>
</dbReference>
<dbReference type="eggNOG" id="COG1943">
    <property type="taxonomic scope" value="Bacteria"/>
</dbReference>
<dbReference type="InParanoid" id="C1FAE9"/>
<dbReference type="HOGENOM" id="CLU_068226_2_1_0"/>
<gene>
    <name evidence="2" type="ordered locus">ACP_2347</name>
</gene>
<dbReference type="SUPFAM" id="SSF143422">
    <property type="entry name" value="Transposase IS200-like"/>
    <property type="match status" value="1"/>
</dbReference>
<organism evidence="2 3">
    <name type="scientific">Acidobacterium capsulatum (strain ATCC 51196 / DSM 11244 / BCRC 80197 / JCM 7670 / NBRC 15755 / NCIMB 13165 / 161)</name>
    <dbReference type="NCBI Taxonomy" id="240015"/>
    <lineage>
        <taxon>Bacteria</taxon>
        <taxon>Pseudomonadati</taxon>
        <taxon>Acidobacteriota</taxon>
        <taxon>Terriglobia</taxon>
        <taxon>Terriglobales</taxon>
        <taxon>Acidobacteriaceae</taxon>
        <taxon>Acidobacterium</taxon>
    </lineage>
</organism>
<sequence length="162" mass="18099">MAVPTRNSRTMKTLGSARCFFVTAKTSMGRALLQTERNALLLIAVIRSYARAGKFEVHDFVVMPNHLHLLMTVGSEMTIEKAVQLVKGGFSYRLKKETGYDGEVWQRGFSEVRVMDSEHRGDCQEYIAHNPVKAGLVSSPEAFPFCYRPLAMQKAAGAKARQ</sequence>
<dbReference type="Gene3D" id="3.30.70.1290">
    <property type="entry name" value="Transposase IS200-like"/>
    <property type="match status" value="1"/>
</dbReference>
<proteinExistence type="predicted"/>
<reference evidence="2 3" key="1">
    <citation type="journal article" date="2009" name="Appl. Environ. Microbiol.">
        <title>Three genomes from the phylum Acidobacteria provide insight into the lifestyles of these microorganisms in soils.</title>
        <authorList>
            <person name="Ward N.L."/>
            <person name="Challacombe J.F."/>
            <person name="Janssen P.H."/>
            <person name="Henrissat B."/>
            <person name="Coutinho P.M."/>
            <person name="Wu M."/>
            <person name="Xie G."/>
            <person name="Haft D.H."/>
            <person name="Sait M."/>
            <person name="Badger J."/>
            <person name="Barabote R.D."/>
            <person name="Bradley B."/>
            <person name="Brettin T.S."/>
            <person name="Brinkac L.M."/>
            <person name="Bruce D."/>
            <person name="Creasy T."/>
            <person name="Daugherty S.C."/>
            <person name="Davidsen T.M."/>
            <person name="DeBoy R.T."/>
            <person name="Detter J.C."/>
            <person name="Dodson R.J."/>
            <person name="Durkin A.S."/>
            <person name="Ganapathy A."/>
            <person name="Gwinn-Giglio M."/>
            <person name="Han C.S."/>
            <person name="Khouri H."/>
            <person name="Kiss H."/>
            <person name="Kothari S.P."/>
            <person name="Madupu R."/>
            <person name="Nelson K.E."/>
            <person name="Nelson W.C."/>
            <person name="Paulsen I."/>
            <person name="Penn K."/>
            <person name="Ren Q."/>
            <person name="Rosovitz M.J."/>
            <person name="Selengut J.D."/>
            <person name="Shrivastava S."/>
            <person name="Sullivan S.A."/>
            <person name="Tapia R."/>
            <person name="Thompson L.S."/>
            <person name="Watkins K.L."/>
            <person name="Yang Q."/>
            <person name="Yu C."/>
            <person name="Zafar N."/>
            <person name="Zhou L."/>
            <person name="Kuske C.R."/>
        </authorList>
    </citation>
    <scope>NUCLEOTIDE SEQUENCE [LARGE SCALE GENOMIC DNA]</scope>
    <source>
        <strain evidence="3">ATCC 51196 / DSM 11244 / BCRC 80197 / JCM 7670 / NBRC 15755 / NCIMB 13165 / 161</strain>
    </source>
</reference>
<dbReference type="GO" id="GO:0043565">
    <property type="term" value="F:sequence-specific DNA binding"/>
    <property type="evidence" value="ECO:0007669"/>
    <property type="project" value="TreeGrafter"/>
</dbReference>
<evidence type="ECO:0000313" key="2">
    <source>
        <dbReference type="EMBL" id="ACO32775.1"/>
    </source>
</evidence>